<accession>A0ABQ1KIX7</accession>
<proteinExistence type="predicted"/>
<evidence type="ECO:0000256" key="3">
    <source>
        <dbReference type="ARBA" id="ARBA00023163"/>
    </source>
</evidence>
<dbReference type="Proteomes" id="UP000645462">
    <property type="component" value="Unassembled WGS sequence"/>
</dbReference>
<evidence type="ECO:0000259" key="4">
    <source>
        <dbReference type="PROSITE" id="PS50949"/>
    </source>
</evidence>
<feature type="domain" description="HTH gntR-type" evidence="4">
    <location>
        <begin position="25"/>
        <end position="93"/>
    </location>
</feature>
<evidence type="ECO:0000256" key="1">
    <source>
        <dbReference type="ARBA" id="ARBA00023015"/>
    </source>
</evidence>
<dbReference type="PANTHER" id="PTHR38445">
    <property type="entry name" value="HTH-TYPE TRANSCRIPTIONAL REPRESSOR YTRA"/>
    <property type="match status" value="1"/>
</dbReference>
<protein>
    <recommendedName>
        <fullName evidence="4">HTH gntR-type domain-containing protein</fullName>
    </recommendedName>
</protein>
<name>A0ABQ1KIX7_9RHOB</name>
<evidence type="ECO:0000313" key="5">
    <source>
        <dbReference type="EMBL" id="GGB98581.1"/>
    </source>
</evidence>
<dbReference type="InterPro" id="IPR000524">
    <property type="entry name" value="Tscrpt_reg_HTH_GntR"/>
</dbReference>
<dbReference type="PANTHER" id="PTHR38445:SF7">
    <property type="entry name" value="GNTR-FAMILY TRANSCRIPTIONAL REGULATOR"/>
    <property type="match status" value="1"/>
</dbReference>
<dbReference type="CDD" id="cd07377">
    <property type="entry name" value="WHTH_GntR"/>
    <property type="match status" value="1"/>
</dbReference>
<keyword evidence="6" id="KW-1185">Reference proteome</keyword>
<dbReference type="InterPro" id="IPR036390">
    <property type="entry name" value="WH_DNA-bd_sf"/>
</dbReference>
<keyword evidence="2" id="KW-0238">DNA-binding</keyword>
<organism evidence="5 6">
    <name type="scientific">Marivita lacus</name>
    <dbReference type="NCBI Taxonomy" id="1323742"/>
    <lineage>
        <taxon>Bacteria</taxon>
        <taxon>Pseudomonadati</taxon>
        <taxon>Pseudomonadota</taxon>
        <taxon>Alphaproteobacteria</taxon>
        <taxon>Rhodobacterales</taxon>
        <taxon>Roseobacteraceae</taxon>
        <taxon>Marivita</taxon>
    </lineage>
</organism>
<reference evidence="6" key="1">
    <citation type="journal article" date="2019" name="Int. J. Syst. Evol. Microbiol.">
        <title>The Global Catalogue of Microorganisms (GCM) 10K type strain sequencing project: providing services to taxonomists for standard genome sequencing and annotation.</title>
        <authorList>
            <consortium name="The Broad Institute Genomics Platform"/>
            <consortium name="The Broad Institute Genome Sequencing Center for Infectious Disease"/>
            <person name="Wu L."/>
            <person name="Ma J."/>
        </authorList>
    </citation>
    <scope>NUCLEOTIDE SEQUENCE [LARGE SCALE GENOMIC DNA]</scope>
    <source>
        <strain evidence="6">CGMCC 1.12478</strain>
    </source>
</reference>
<dbReference type="Pfam" id="PF00392">
    <property type="entry name" value="GntR"/>
    <property type="match status" value="1"/>
</dbReference>
<dbReference type="RefSeq" id="WP_188481284.1">
    <property type="nucleotide sequence ID" value="NZ_BMFC01000002.1"/>
</dbReference>
<gene>
    <name evidence="5" type="ORF">GCM10011363_14030</name>
</gene>
<evidence type="ECO:0000313" key="6">
    <source>
        <dbReference type="Proteomes" id="UP000645462"/>
    </source>
</evidence>
<dbReference type="Gene3D" id="1.10.10.10">
    <property type="entry name" value="Winged helix-like DNA-binding domain superfamily/Winged helix DNA-binding domain"/>
    <property type="match status" value="1"/>
</dbReference>
<dbReference type="SUPFAM" id="SSF46785">
    <property type="entry name" value="Winged helix' DNA-binding domain"/>
    <property type="match status" value="1"/>
</dbReference>
<dbReference type="InterPro" id="IPR036388">
    <property type="entry name" value="WH-like_DNA-bd_sf"/>
</dbReference>
<dbReference type="PROSITE" id="PS50949">
    <property type="entry name" value="HTH_GNTR"/>
    <property type="match status" value="1"/>
</dbReference>
<keyword evidence="3" id="KW-0804">Transcription</keyword>
<sequence>MDQDQTHIGNTFERLALALDRTSSVSVSVQLRGALEYGIASGDIPPGTRLPSVRRLASHLGLSPVTVSNVYAALQEAGHLHGRVGTGTFVADGGVSHHHAKSLRDIERRIGELVRLGAEVGLSRAELAYRVSTAPERPGHVRLLMLGTFQDATEAYAEVIRPYLRAGDEIIARTTEQLARNRPEGIGLVVAPKTLRVEAQSYFPGLPVVGITLIPKEATRIALAAISPQAQVAIVSYFPEFLPVMRAGILRFAPHVTRVTAAVWEDDTLSEVTSRADVVIHSTGAEDLRRDMRPDQTAIEYRHTPDSHAIETDLLPAIDACRSRSPDHKGQNS</sequence>
<comment type="caution">
    <text evidence="5">The sequence shown here is derived from an EMBL/GenBank/DDBJ whole genome shotgun (WGS) entry which is preliminary data.</text>
</comment>
<keyword evidence="1" id="KW-0805">Transcription regulation</keyword>
<dbReference type="EMBL" id="BMFC01000002">
    <property type="protein sequence ID" value="GGB98581.1"/>
    <property type="molecule type" value="Genomic_DNA"/>
</dbReference>
<evidence type="ECO:0000256" key="2">
    <source>
        <dbReference type="ARBA" id="ARBA00023125"/>
    </source>
</evidence>
<dbReference type="SMART" id="SM00345">
    <property type="entry name" value="HTH_GNTR"/>
    <property type="match status" value="1"/>
</dbReference>